<dbReference type="OrthoDB" id="5831414at2759"/>
<gene>
    <name evidence="2" type="ORF">CBOVIS_LOCUS9502</name>
</gene>
<reference evidence="2 3" key="1">
    <citation type="submission" date="2020-04" db="EMBL/GenBank/DDBJ databases">
        <authorList>
            <person name="Laetsch R D."/>
            <person name="Stevens L."/>
            <person name="Kumar S."/>
            <person name="Blaxter L. M."/>
        </authorList>
    </citation>
    <scope>NUCLEOTIDE SEQUENCE [LARGE SCALE GENOMIC DNA]</scope>
</reference>
<feature type="compositionally biased region" description="Low complexity" evidence="1">
    <location>
        <begin position="101"/>
        <end position="112"/>
    </location>
</feature>
<name>A0A8S1F0V9_9PELO</name>
<evidence type="ECO:0000313" key="2">
    <source>
        <dbReference type="EMBL" id="CAB3407593.1"/>
    </source>
</evidence>
<feature type="region of interest" description="Disordered" evidence="1">
    <location>
        <begin position="96"/>
        <end position="119"/>
    </location>
</feature>
<evidence type="ECO:0000256" key="1">
    <source>
        <dbReference type="SAM" id="MobiDB-lite"/>
    </source>
</evidence>
<sequence>MSSTFQLNELTEEIFGHLCNVALTKCSDKFEKKRAGCGGRAMRKRVLIKNFVSDLFKMPKKPASAEISDDEFDEFESAAGSTFFDEELDDVRIEDLHGYPSSSSGSSNDNNNTIPPPNEDCWLSQADVYSGHYEQASYGFEMDKSYPNAVPYSYDIYSMMSEQASDGELPQASDPLASISSLMHPTADALYGGVDMMADTRFYTNDDYFMTTSTEAATAYDELDRGETVELTDLDASTGQSQMSKKRRSADMYDEEFTNAFQKRIKI</sequence>
<comment type="caution">
    <text evidence="2">The sequence shown here is derived from an EMBL/GenBank/DDBJ whole genome shotgun (WGS) entry which is preliminary data.</text>
</comment>
<proteinExistence type="predicted"/>
<dbReference type="EMBL" id="CADEPM010000006">
    <property type="protein sequence ID" value="CAB3407593.1"/>
    <property type="molecule type" value="Genomic_DNA"/>
</dbReference>
<evidence type="ECO:0000313" key="3">
    <source>
        <dbReference type="Proteomes" id="UP000494206"/>
    </source>
</evidence>
<organism evidence="2 3">
    <name type="scientific">Caenorhabditis bovis</name>
    <dbReference type="NCBI Taxonomy" id="2654633"/>
    <lineage>
        <taxon>Eukaryota</taxon>
        <taxon>Metazoa</taxon>
        <taxon>Ecdysozoa</taxon>
        <taxon>Nematoda</taxon>
        <taxon>Chromadorea</taxon>
        <taxon>Rhabditida</taxon>
        <taxon>Rhabditina</taxon>
        <taxon>Rhabditomorpha</taxon>
        <taxon>Rhabditoidea</taxon>
        <taxon>Rhabditidae</taxon>
        <taxon>Peloderinae</taxon>
        <taxon>Caenorhabditis</taxon>
    </lineage>
</organism>
<protein>
    <submittedName>
        <fullName evidence="2">Uncharacterized protein</fullName>
    </submittedName>
</protein>
<dbReference type="AlphaFoldDB" id="A0A8S1F0V9"/>
<keyword evidence="3" id="KW-1185">Reference proteome</keyword>
<dbReference type="Proteomes" id="UP000494206">
    <property type="component" value="Unassembled WGS sequence"/>
</dbReference>
<accession>A0A8S1F0V9</accession>